<sequence>MTTSTAPVPTAARTRLPGLRALLRLDVAVTGANAVAYLAAAAPLSDALGLPVGLLRGAGAFLLVYAAAVWLVAARPRIHPGAAAAVVAVNALWALDCLTAALLGWGTPTTAGVVWTVLQALVVAAFAAAQLAALRRR</sequence>
<feature type="transmembrane region" description="Helical" evidence="1">
    <location>
        <begin position="112"/>
        <end position="134"/>
    </location>
</feature>
<protein>
    <recommendedName>
        <fullName evidence="4">Integral membrane protein</fullName>
    </recommendedName>
</protein>
<reference evidence="3" key="1">
    <citation type="journal article" date="2019" name="Int. J. Syst. Evol. Microbiol.">
        <title>The Global Catalogue of Microorganisms (GCM) 10K type strain sequencing project: providing services to taxonomists for standard genome sequencing and annotation.</title>
        <authorList>
            <consortium name="The Broad Institute Genomics Platform"/>
            <consortium name="The Broad Institute Genome Sequencing Center for Infectious Disease"/>
            <person name="Wu L."/>
            <person name="Ma J."/>
        </authorList>
    </citation>
    <scope>NUCLEOTIDE SEQUENCE [LARGE SCALE GENOMIC DNA]</scope>
    <source>
        <strain evidence="3">JCM 18126</strain>
    </source>
</reference>
<dbReference type="EMBL" id="BAABIL010000460">
    <property type="protein sequence ID" value="GAA4988385.1"/>
    <property type="molecule type" value="Genomic_DNA"/>
</dbReference>
<dbReference type="RefSeq" id="WP_345713219.1">
    <property type="nucleotide sequence ID" value="NZ_BAABIL010000460.1"/>
</dbReference>
<evidence type="ECO:0000313" key="3">
    <source>
        <dbReference type="Proteomes" id="UP001501195"/>
    </source>
</evidence>
<keyword evidence="1" id="KW-0472">Membrane</keyword>
<keyword evidence="1" id="KW-0812">Transmembrane</keyword>
<gene>
    <name evidence="2" type="ORF">GCM10023225_27560</name>
</gene>
<keyword evidence="3" id="KW-1185">Reference proteome</keyword>
<organism evidence="2 3">
    <name type="scientific">Kineococcus glutinatus</name>
    <dbReference type="NCBI Taxonomy" id="1070872"/>
    <lineage>
        <taxon>Bacteria</taxon>
        <taxon>Bacillati</taxon>
        <taxon>Actinomycetota</taxon>
        <taxon>Actinomycetes</taxon>
        <taxon>Kineosporiales</taxon>
        <taxon>Kineosporiaceae</taxon>
        <taxon>Kineococcus</taxon>
    </lineage>
</organism>
<evidence type="ECO:0000256" key="1">
    <source>
        <dbReference type="SAM" id="Phobius"/>
    </source>
</evidence>
<feature type="transmembrane region" description="Helical" evidence="1">
    <location>
        <begin position="54"/>
        <end position="73"/>
    </location>
</feature>
<evidence type="ECO:0008006" key="4">
    <source>
        <dbReference type="Google" id="ProtNLM"/>
    </source>
</evidence>
<feature type="transmembrane region" description="Helical" evidence="1">
    <location>
        <begin position="85"/>
        <end position="106"/>
    </location>
</feature>
<name>A0ABP9I4T4_9ACTN</name>
<proteinExistence type="predicted"/>
<keyword evidence="1" id="KW-1133">Transmembrane helix</keyword>
<dbReference type="Proteomes" id="UP001501195">
    <property type="component" value="Unassembled WGS sequence"/>
</dbReference>
<comment type="caution">
    <text evidence="2">The sequence shown here is derived from an EMBL/GenBank/DDBJ whole genome shotgun (WGS) entry which is preliminary data.</text>
</comment>
<accession>A0ABP9I4T4</accession>
<evidence type="ECO:0000313" key="2">
    <source>
        <dbReference type="EMBL" id="GAA4988385.1"/>
    </source>
</evidence>
<feature type="transmembrane region" description="Helical" evidence="1">
    <location>
        <begin position="21"/>
        <end position="42"/>
    </location>
</feature>